<reference evidence="6 8" key="1">
    <citation type="submission" date="2015-02" db="EMBL/GenBank/DDBJ databases">
        <authorList>
            <person name="Chooi Y.-H."/>
        </authorList>
    </citation>
    <scope>NUCLEOTIDE SEQUENCE [LARGE SCALE GENOMIC DNA]</scope>
    <source>
        <strain evidence="6">E3</strain>
    </source>
</reference>
<feature type="domain" description="CBS" evidence="5">
    <location>
        <begin position="238"/>
        <end position="298"/>
    </location>
</feature>
<feature type="domain" description="CBS" evidence="5">
    <location>
        <begin position="24"/>
        <end position="81"/>
    </location>
</feature>
<evidence type="ECO:0000256" key="3">
    <source>
        <dbReference type="PROSITE-ProRule" id="PRU00703"/>
    </source>
</evidence>
<evidence type="ECO:0000256" key="1">
    <source>
        <dbReference type="ARBA" id="ARBA00022737"/>
    </source>
</evidence>
<keyword evidence="7" id="KW-0496">Mitochondrion</keyword>
<dbReference type="Gene3D" id="2.60.40.150">
    <property type="entry name" value="C2 domain"/>
    <property type="match status" value="1"/>
</dbReference>
<dbReference type="SMART" id="SM00116">
    <property type="entry name" value="CBS"/>
    <property type="match status" value="4"/>
</dbReference>
<dbReference type="Proteomes" id="UP000039324">
    <property type="component" value="Unassembled WGS sequence"/>
</dbReference>
<accession>A0A0G4J7M6</accession>
<dbReference type="InterPro" id="IPR000644">
    <property type="entry name" value="CBS_dom"/>
</dbReference>
<evidence type="ECO:0000313" key="7">
    <source>
        <dbReference type="EMBL" id="SPQ97013.1"/>
    </source>
</evidence>
<name>A0A0G4J7M6_PLABS</name>
<dbReference type="Proteomes" id="UP000290189">
    <property type="component" value="Unassembled WGS sequence"/>
</dbReference>
<dbReference type="SUPFAM" id="SSF49562">
    <property type="entry name" value="C2 domain (Calcium/lipid-binding domain, CaLB)"/>
    <property type="match status" value="1"/>
</dbReference>
<dbReference type="InterPro" id="IPR046342">
    <property type="entry name" value="CBS_dom_sf"/>
</dbReference>
<organism evidence="6 8">
    <name type="scientific">Plasmodiophora brassicae</name>
    <name type="common">Clubroot disease agent</name>
    <dbReference type="NCBI Taxonomy" id="37360"/>
    <lineage>
        <taxon>Eukaryota</taxon>
        <taxon>Sar</taxon>
        <taxon>Rhizaria</taxon>
        <taxon>Endomyxa</taxon>
        <taxon>Phytomyxea</taxon>
        <taxon>Plasmodiophorida</taxon>
        <taxon>Plasmodiophoridae</taxon>
        <taxon>Plasmodiophora</taxon>
    </lineage>
</organism>
<dbReference type="InterPro" id="IPR000008">
    <property type="entry name" value="C2_dom"/>
</dbReference>
<evidence type="ECO:0000259" key="4">
    <source>
        <dbReference type="PROSITE" id="PS50004"/>
    </source>
</evidence>
<dbReference type="EMBL" id="CDSF01000151">
    <property type="protein sequence ID" value="CEP03590.1"/>
    <property type="molecule type" value="Genomic_DNA"/>
</dbReference>
<evidence type="ECO:0000313" key="9">
    <source>
        <dbReference type="Proteomes" id="UP000290189"/>
    </source>
</evidence>
<keyword evidence="8" id="KW-1185">Reference proteome</keyword>
<dbReference type="AlphaFoldDB" id="A0A0G4J7M6"/>
<gene>
    <name evidence="6" type="ORF">PBRA_009475</name>
    <name evidence="7" type="ORF">PLBR_LOCUS4228</name>
</gene>
<keyword evidence="1" id="KW-0677">Repeat</keyword>
<dbReference type="InterPro" id="IPR050511">
    <property type="entry name" value="AMPK_gamma/SDS23_families"/>
</dbReference>
<dbReference type="InterPro" id="IPR035892">
    <property type="entry name" value="C2_domain_sf"/>
</dbReference>
<dbReference type="PANTHER" id="PTHR13780">
    <property type="entry name" value="AMP-ACTIVATED PROTEIN KINASE, GAMMA REGULATORY SUBUNIT"/>
    <property type="match status" value="1"/>
</dbReference>
<sequence length="441" mass="47854">MVASLVPRFGPMEELLSGPIQDIVSRRQAVVLAEATPVRQALATLAENKILSAPVVDSGGAVRGFLDYMDIVAHMTATGDMEKSLADRVDAVAGQSKLNPYLHLLGTTPIKTVVEIFSSGIHRCAVFDREAHVSGMVSQSDIVRYLAKHVHEPSLQAYSNATVAQVGWGHRPVTSVREDESVKNVIMSMHERGVSAVAIVSSTGTLVGNFSLTDMRGINEHNLDSKLNASVVDYLQGCSPDSLRPACTTLNSNVGDVIRTLATERLHRLWITEHDRPIGVVTLTDVMTSLVHFGPGYSPDGRDLPVPGTLTVDILGCHGIHGSWLSKPYVVALIPGQLRAQFVTPVAEESHEPRWPSHPFTIRVDKSNSQDSIVFLVKSQRFIGSDDDYGYLSVPFDWVLSGFGAGPGCFKTDDLFVLKSRSAEKADCGQLRLSMVYEPTA</sequence>
<dbReference type="Pfam" id="PF00571">
    <property type="entry name" value="CBS"/>
    <property type="match status" value="4"/>
</dbReference>
<dbReference type="PROSITE" id="PS51371">
    <property type="entry name" value="CBS"/>
    <property type="match status" value="4"/>
</dbReference>
<evidence type="ECO:0000259" key="5">
    <source>
        <dbReference type="PROSITE" id="PS51371"/>
    </source>
</evidence>
<feature type="domain" description="CBS" evidence="5">
    <location>
        <begin position="95"/>
        <end position="154"/>
    </location>
</feature>
<evidence type="ECO:0000313" key="6">
    <source>
        <dbReference type="EMBL" id="CEP03590.1"/>
    </source>
</evidence>
<evidence type="ECO:0000313" key="8">
    <source>
        <dbReference type="Proteomes" id="UP000039324"/>
    </source>
</evidence>
<dbReference type="OMA" id="IMSMHER"/>
<feature type="domain" description="C2" evidence="4">
    <location>
        <begin position="287"/>
        <end position="410"/>
    </location>
</feature>
<dbReference type="SUPFAM" id="SSF54631">
    <property type="entry name" value="CBS-domain pair"/>
    <property type="match status" value="2"/>
</dbReference>
<feature type="domain" description="CBS" evidence="5">
    <location>
        <begin position="169"/>
        <end position="225"/>
    </location>
</feature>
<geneLocation type="mitochondrion" evidence="7"/>
<dbReference type="CDD" id="cd02205">
    <property type="entry name" value="CBS_pair_SF"/>
    <property type="match status" value="3"/>
</dbReference>
<dbReference type="Gene3D" id="3.10.580.10">
    <property type="entry name" value="CBS-domain"/>
    <property type="match status" value="2"/>
</dbReference>
<evidence type="ECO:0000256" key="2">
    <source>
        <dbReference type="ARBA" id="ARBA00023122"/>
    </source>
</evidence>
<dbReference type="OrthoDB" id="449052at2759"/>
<dbReference type="EMBL" id="OVEO01000007">
    <property type="protein sequence ID" value="SPQ97013.1"/>
    <property type="molecule type" value="Genomic_DNA"/>
</dbReference>
<reference evidence="7 9" key="2">
    <citation type="submission" date="2018-03" db="EMBL/GenBank/DDBJ databases">
        <authorList>
            <person name="Fogelqvist J."/>
        </authorList>
    </citation>
    <scope>NUCLEOTIDE SEQUENCE [LARGE SCALE GENOMIC DNA]</scope>
</reference>
<protein>
    <recommendedName>
        <fullName evidence="10">CBS domain-containing protein</fullName>
    </recommendedName>
</protein>
<proteinExistence type="predicted"/>
<dbReference type="PROSITE" id="PS50004">
    <property type="entry name" value="C2"/>
    <property type="match status" value="1"/>
</dbReference>
<dbReference type="STRING" id="37360.A0A0G4J7M6"/>
<evidence type="ECO:0008006" key="10">
    <source>
        <dbReference type="Google" id="ProtNLM"/>
    </source>
</evidence>
<keyword evidence="2 3" id="KW-0129">CBS domain</keyword>